<dbReference type="InterPro" id="IPR012967">
    <property type="entry name" value="COMT_dimerisation"/>
</dbReference>
<feature type="domain" description="O-methyltransferase C-terminal" evidence="5">
    <location>
        <begin position="221"/>
        <end position="370"/>
    </location>
</feature>
<dbReference type="GO" id="GO:0008171">
    <property type="term" value="F:O-methyltransferase activity"/>
    <property type="evidence" value="ECO:0007669"/>
    <property type="project" value="InterPro"/>
</dbReference>
<dbReference type="SUPFAM" id="SSF46785">
    <property type="entry name" value="Winged helix' DNA-binding domain"/>
    <property type="match status" value="1"/>
</dbReference>
<dbReference type="Gene3D" id="1.10.10.10">
    <property type="entry name" value="Winged helix-like DNA-binding domain superfamily/Winged helix DNA-binding domain"/>
    <property type="match status" value="1"/>
</dbReference>
<dbReference type="CDD" id="cd02440">
    <property type="entry name" value="AdoMet_MTases"/>
    <property type="match status" value="1"/>
</dbReference>
<evidence type="ECO:0000259" key="5">
    <source>
        <dbReference type="Pfam" id="PF00891"/>
    </source>
</evidence>
<dbReference type="PANTHER" id="PTHR43712:SF2">
    <property type="entry name" value="O-METHYLTRANSFERASE CICE"/>
    <property type="match status" value="1"/>
</dbReference>
<name>A0A937RU44_9ACTN</name>
<comment type="caution">
    <text evidence="7">The sequence shown here is derived from an EMBL/GenBank/DDBJ whole genome shotgun (WGS) entry which is preliminary data.</text>
</comment>
<feature type="region of interest" description="Disordered" evidence="4">
    <location>
        <begin position="107"/>
        <end position="128"/>
    </location>
</feature>
<dbReference type="PANTHER" id="PTHR43712">
    <property type="entry name" value="PUTATIVE (AFU_ORTHOLOGUE AFUA_4G14580)-RELATED"/>
    <property type="match status" value="1"/>
</dbReference>
<evidence type="ECO:0000256" key="1">
    <source>
        <dbReference type="ARBA" id="ARBA00022603"/>
    </source>
</evidence>
<dbReference type="GO" id="GO:0032259">
    <property type="term" value="P:methylation"/>
    <property type="evidence" value="ECO:0007669"/>
    <property type="project" value="UniProtKB-KW"/>
</dbReference>
<dbReference type="InterPro" id="IPR016461">
    <property type="entry name" value="COMT-like"/>
</dbReference>
<keyword evidence="8" id="KW-1185">Reference proteome</keyword>
<reference evidence="7" key="1">
    <citation type="submission" date="2020-12" db="EMBL/GenBank/DDBJ databases">
        <title>Genomic characterization of non-nitrogen-fixing Frankia strains.</title>
        <authorList>
            <person name="Carlos-Shanley C."/>
            <person name="Guerra T."/>
            <person name="Hahn D."/>
        </authorList>
    </citation>
    <scope>NUCLEOTIDE SEQUENCE</scope>
    <source>
        <strain evidence="7">CN6</strain>
    </source>
</reference>
<evidence type="ECO:0000256" key="3">
    <source>
        <dbReference type="ARBA" id="ARBA00022691"/>
    </source>
</evidence>
<keyword evidence="2" id="KW-0808">Transferase</keyword>
<dbReference type="PROSITE" id="PS51683">
    <property type="entry name" value="SAM_OMT_II"/>
    <property type="match status" value="1"/>
</dbReference>
<dbReference type="Proteomes" id="UP000604475">
    <property type="component" value="Unassembled WGS sequence"/>
</dbReference>
<feature type="region of interest" description="Disordered" evidence="4">
    <location>
        <begin position="1"/>
        <end position="34"/>
    </location>
</feature>
<dbReference type="InterPro" id="IPR029063">
    <property type="entry name" value="SAM-dependent_MTases_sf"/>
</dbReference>
<keyword evidence="3" id="KW-0949">S-adenosyl-L-methionine</keyword>
<feature type="compositionally biased region" description="Pro residues" evidence="4">
    <location>
        <begin position="16"/>
        <end position="34"/>
    </location>
</feature>
<dbReference type="InterPro" id="IPR036390">
    <property type="entry name" value="WH_DNA-bd_sf"/>
</dbReference>
<dbReference type="InterPro" id="IPR036388">
    <property type="entry name" value="WH-like_DNA-bd_sf"/>
</dbReference>
<evidence type="ECO:0000259" key="6">
    <source>
        <dbReference type="Pfam" id="PF08100"/>
    </source>
</evidence>
<evidence type="ECO:0000313" key="8">
    <source>
        <dbReference type="Proteomes" id="UP000604475"/>
    </source>
</evidence>
<dbReference type="GO" id="GO:0046983">
    <property type="term" value="F:protein dimerization activity"/>
    <property type="evidence" value="ECO:0007669"/>
    <property type="project" value="InterPro"/>
</dbReference>
<feature type="domain" description="O-methyltransferase dimerisation" evidence="6">
    <location>
        <begin position="42"/>
        <end position="104"/>
    </location>
</feature>
<accession>A0A937RU44</accession>
<evidence type="ECO:0000256" key="2">
    <source>
        <dbReference type="ARBA" id="ARBA00022679"/>
    </source>
</evidence>
<dbReference type="SUPFAM" id="SSF53335">
    <property type="entry name" value="S-adenosyl-L-methionine-dependent methyltransferases"/>
    <property type="match status" value="1"/>
</dbReference>
<dbReference type="Gene3D" id="3.40.50.150">
    <property type="entry name" value="Vaccinia Virus protein VP39"/>
    <property type="match status" value="1"/>
</dbReference>
<feature type="compositionally biased region" description="Low complexity" evidence="4">
    <location>
        <begin position="107"/>
        <end position="117"/>
    </location>
</feature>
<evidence type="ECO:0000313" key="7">
    <source>
        <dbReference type="EMBL" id="MBL7633369.1"/>
    </source>
</evidence>
<dbReference type="InterPro" id="IPR001077">
    <property type="entry name" value="COMT_C"/>
</dbReference>
<proteinExistence type="predicted"/>
<protein>
    <submittedName>
        <fullName evidence="7">Methyltransferase domain-containing protein</fullName>
    </submittedName>
</protein>
<dbReference type="Pfam" id="PF00891">
    <property type="entry name" value="Methyltransf_2"/>
    <property type="match status" value="1"/>
</dbReference>
<dbReference type="Pfam" id="PF08100">
    <property type="entry name" value="Dimerisation"/>
    <property type="match status" value="1"/>
</dbReference>
<dbReference type="EMBL" id="JAEACQ010000380">
    <property type="protein sequence ID" value="MBL7633369.1"/>
    <property type="molecule type" value="Genomic_DNA"/>
</dbReference>
<organism evidence="7 8">
    <name type="scientific">Frankia nepalensis</name>
    <dbReference type="NCBI Taxonomy" id="1836974"/>
    <lineage>
        <taxon>Bacteria</taxon>
        <taxon>Bacillati</taxon>
        <taxon>Actinomycetota</taxon>
        <taxon>Actinomycetes</taxon>
        <taxon>Frankiales</taxon>
        <taxon>Frankiaceae</taxon>
        <taxon>Frankia</taxon>
    </lineage>
</organism>
<gene>
    <name evidence="7" type="ORF">I7412_40700</name>
</gene>
<sequence length="418" mass="42353">MSAPPSGGSATAQNPPSGPWPSPPSPLPASLPPAPPTPAAVWEVIHGFRRYWALVAALDLGLFEALASGPLDAAGLAEAVGVDAHRAGLLADALVAMELLTAAPTATPAAGPAGAPAQTPPGPADDAAGPGGLRYALGLVAANYLLTDGQRSMARLVREAPGPHERWPELAETLRRGAPSARVEDDPGAFYPNLARGTAPIQRAVAAAVARELTAARGPAPLVVDLGAGAAPWALAFLEAWPAARGLAVELPEVVHVTREAAAADPAGDRLDVVAGSFHRVELPEAGADVVVLGHVLRTEPRGGARRLVARAAAALRPGGTLVVADYPRPETPSPAATTETLMALTILATTGGQGAFHAADLRAWARAAGLELGPTYTPLPGQTVLTATRPGGTAPRPVARPGLRPLGSVFPPSESRE</sequence>
<feature type="region of interest" description="Disordered" evidence="4">
    <location>
        <begin position="386"/>
        <end position="418"/>
    </location>
</feature>
<evidence type="ECO:0000256" key="4">
    <source>
        <dbReference type="SAM" id="MobiDB-lite"/>
    </source>
</evidence>
<dbReference type="AlphaFoldDB" id="A0A937RU44"/>
<keyword evidence="1 7" id="KW-0489">Methyltransferase</keyword>